<feature type="region of interest" description="Disordered" evidence="1">
    <location>
        <begin position="71"/>
        <end position="90"/>
    </location>
</feature>
<dbReference type="SMART" id="SM00264">
    <property type="entry name" value="BAG"/>
    <property type="match status" value="1"/>
</dbReference>
<dbReference type="Pfam" id="PF02179">
    <property type="entry name" value="BAG"/>
    <property type="match status" value="1"/>
</dbReference>
<protein>
    <submittedName>
        <fullName evidence="4">HSP70 co-chaperone Snl1p</fullName>
    </submittedName>
</protein>
<keyword evidence="2" id="KW-0812">Transmembrane</keyword>
<feature type="domain" description="BAG" evidence="3">
    <location>
        <begin position="129"/>
        <end position="179"/>
    </location>
</feature>
<keyword evidence="5" id="KW-1185">Reference proteome</keyword>
<dbReference type="EMBL" id="CAKXYY010000002">
    <property type="protein sequence ID" value="CAH2350867.1"/>
    <property type="molecule type" value="Genomic_DNA"/>
</dbReference>
<evidence type="ECO:0000256" key="2">
    <source>
        <dbReference type="SAM" id="Phobius"/>
    </source>
</evidence>
<name>A0A9P0VWX8_9ASCO</name>
<dbReference type="GO" id="GO:0051087">
    <property type="term" value="F:protein-folding chaperone binding"/>
    <property type="evidence" value="ECO:0007669"/>
    <property type="project" value="InterPro"/>
</dbReference>
<organism evidence="4 5">
    <name type="scientific">[Candida] railenensis</name>
    <dbReference type="NCBI Taxonomy" id="45579"/>
    <lineage>
        <taxon>Eukaryota</taxon>
        <taxon>Fungi</taxon>
        <taxon>Dikarya</taxon>
        <taxon>Ascomycota</taxon>
        <taxon>Saccharomycotina</taxon>
        <taxon>Pichiomycetes</taxon>
        <taxon>Debaryomycetaceae</taxon>
        <taxon>Kurtzmaniella</taxon>
    </lineage>
</organism>
<feature type="compositionally biased region" description="Basic residues" evidence="1">
    <location>
        <begin position="76"/>
        <end position="90"/>
    </location>
</feature>
<dbReference type="SUPFAM" id="SSF63491">
    <property type="entry name" value="BAG domain"/>
    <property type="match status" value="1"/>
</dbReference>
<sequence length="182" mass="21224">MNQASEWVHNFKRDIPSHINKIENYVESLKSITADEIVDDFVNFRVTPATVTISITAVTTLLFIGSYLSSASSPKTKSKKNKKPKKKVTKAQRANLDIQGTLDYVESEYVPKIDDYIENYKTLSKDDREYKFKYFEEMLLKQLMKLDGIDVIGNDILRDNRKKVIKFIQDHQKRLDKIKKEN</sequence>
<evidence type="ECO:0000313" key="4">
    <source>
        <dbReference type="EMBL" id="CAH2350867.1"/>
    </source>
</evidence>
<keyword evidence="2" id="KW-1133">Transmembrane helix</keyword>
<evidence type="ECO:0000259" key="3">
    <source>
        <dbReference type="PROSITE" id="PS51035"/>
    </source>
</evidence>
<dbReference type="OrthoDB" id="417450at2759"/>
<proteinExistence type="predicted"/>
<accession>A0A9P0VWX8</accession>
<gene>
    <name evidence="4" type="ORF">CLIB1423_02S06942</name>
</gene>
<dbReference type="Proteomes" id="UP000837801">
    <property type="component" value="Unassembled WGS sequence"/>
</dbReference>
<dbReference type="InterPro" id="IPR003103">
    <property type="entry name" value="BAG_domain"/>
</dbReference>
<dbReference type="InterPro" id="IPR036533">
    <property type="entry name" value="BAG_dom_sf"/>
</dbReference>
<dbReference type="AlphaFoldDB" id="A0A9P0VWX8"/>
<reference evidence="4" key="1">
    <citation type="submission" date="2022-03" db="EMBL/GenBank/DDBJ databases">
        <authorList>
            <person name="Legras J.-L."/>
            <person name="Devillers H."/>
            <person name="Grondin C."/>
        </authorList>
    </citation>
    <scope>NUCLEOTIDE SEQUENCE</scope>
    <source>
        <strain evidence="4">CLIB 1423</strain>
    </source>
</reference>
<evidence type="ECO:0000313" key="5">
    <source>
        <dbReference type="Proteomes" id="UP000837801"/>
    </source>
</evidence>
<feature type="transmembrane region" description="Helical" evidence="2">
    <location>
        <begin position="49"/>
        <end position="70"/>
    </location>
</feature>
<dbReference type="PROSITE" id="PS51035">
    <property type="entry name" value="BAG"/>
    <property type="match status" value="1"/>
</dbReference>
<evidence type="ECO:0000256" key="1">
    <source>
        <dbReference type="SAM" id="MobiDB-lite"/>
    </source>
</evidence>
<dbReference type="Gene3D" id="1.20.58.120">
    <property type="entry name" value="BAG domain"/>
    <property type="match status" value="1"/>
</dbReference>
<keyword evidence="2" id="KW-0472">Membrane</keyword>
<comment type="caution">
    <text evidence="4">The sequence shown here is derived from an EMBL/GenBank/DDBJ whole genome shotgun (WGS) entry which is preliminary data.</text>
</comment>